<dbReference type="Pfam" id="PF12684">
    <property type="entry name" value="DUF3799"/>
    <property type="match status" value="1"/>
</dbReference>
<sequence>MYPLTRQLIAKQLSSMKDPYYGRPEVSNSDLSMIKKYWQPQGIIYDLEQAYKFGTLIDCMITEPHKVDYFRFSCAGEQYTREDFERAELMKKAFYRDPLCAMMAKRSSFQKVSIRQNFGIDYSRFSFSLDVRCKWDLFIDEYDMSGDIKSTTATSQKQFEDAVRYFDYDRQRAWYLDIEERSNDMLIGISKVNFKVFKVPVKRGSDLYKSGRDKYQELAFKHAYLFDDIRNIRISA</sequence>
<organism evidence="2 3">
    <name type="scientific">Chitinophaga parva</name>
    <dbReference type="NCBI Taxonomy" id="2169414"/>
    <lineage>
        <taxon>Bacteria</taxon>
        <taxon>Pseudomonadati</taxon>
        <taxon>Bacteroidota</taxon>
        <taxon>Chitinophagia</taxon>
        <taxon>Chitinophagales</taxon>
        <taxon>Chitinophagaceae</taxon>
        <taxon>Chitinophaga</taxon>
    </lineage>
</organism>
<name>A0A2T7BFJ0_9BACT</name>
<reference evidence="2 3" key="1">
    <citation type="submission" date="2018-04" db="EMBL/GenBank/DDBJ databases">
        <title>Chitinophaga fuyangensis sp. nov., isolated from soil in a chemical factory.</title>
        <authorList>
            <person name="Chen K."/>
        </authorList>
    </citation>
    <scope>NUCLEOTIDE SEQUENCE [LARGE SCALE GENOMIC DNA]</scope>
    <source>
        <strain evidence="2 3">LY-1</strain>
    </source>
</reference>
<protein>
    <recommendedName>
        <fullName evidence="1">Putative exodeoxyribonuclease 8 PDDEXK-like domain-containing protein</fullName>
    </recommendedName>
</protein>
<proteinExistence type="predicted"/>
<dbReference type="InterPro" id="IPR011604">
    <property type="entry name" value="PDDEXK-like_dom_sf"/>
</dbReference>
<dbReference type="OrthoDB" id="792901at2"/>
<dbReference type="AlphaFoldDB" id="A0A2T7BFJ0"/>
<dbReference type="Gene3D" id="3.90.320.10">
    <property type="match status" value="1"/>
</dbReference>
<keyword evidence="3" id="KW-1185">Reference proteome</keyword>
<dbReference type="Proteomes" id="UP000244450">
    <property type="component" value="Unassembled WGS sequence"/>
</dbReference>
<evidence type="ECO:0000259" key="1">
    <source>
        <dbReference type="Pfam" id="PF12684"/>
    </source>
</evidence>
<accession>A0A2T7BFJ0</accession>
<dbReference type="InterPro" id="IPR024432">
    <property type="entry name" value="Put_RecE_PDDEXK-like_dom"/>
</dbReference>
<comment type="caution">
    <text evidence="2">The sequence shown here is derived from an EMBL/GenBank/DDBJ whole genome shotgun (WGS) entry which is preliminary data.</text>
</comment>
<feature type="domain" description="Putative exodeoxyribonuclease 8 PDDEXK-like" evidence="1">
    <location>
        <begin position="38"/>
        <end position="183"/>
    </location>
</feature>
<dbReference type="EMBL" id="QCYK01000002">
    <property type="protein sequence ID" value="PUZ25048.1"/>
    <property type="molecule type" value="Genomic_DNA"/>
</dbReference>
<evidence type="ECO:0000313" key="3">
    <source>
        <dbReference type="Proteomes" id="UP000244450"/>
    </source>
</evidence>
<evidence type="ECO:0000313" key="2">
    <source>
        <dbReference type="EMBL" id="PUZ25048.1"/>
    </source>
</evidence>
<gene>
    <name evidence="2" type="ORF">DCC81_12095</name>
</gene>